<organism evidence="1 2">
    <name type="scientific">Hungatella hathewayi</name>
    <dbReference type="NCBI Taxonomy" id="154046"/>
    <lineage>
        <taxon>Bacteria</taxon>
        <taxon>Bacillati</taxon>
        <taxon>Bacillota</taxon>
        <taxon>Clostridia</taxon>
        <taxon>Lachnospirales</taxon>
        <taxon>Lachnospiraceae</taxon>
        <taxon>Hungatella</taxon>
    </lineage>
</organism>
<comment type="caution">
    <text evidence="1">The sequence shown here is derived from an EMBL/GenBank/DDBJ whole genome shotgun (WGS) entry which is preliminary data.</text>
</comment>
<dbReference type="AlphaFoldDB" id="A0A413LQ27"/>
<evidence type="ECO:0000313" key="1">
    <source>
        <dbReference type="EMBL" id="GKH00483.1"/>
    </source>
</evidence>
<name>A0A413LQ27_9FIRM</name>
<protein>
    <submittedName>
        <fullName evidence="1">Uncharacterized protein</fullName>
    </submittedName>
</protein>
<accession>A0A413LQ27</accession>
<proteinExistence type="predicted"/>
<dbReference type="RefSeq" id="WP_022030480.1">
    <property type="nucleotide sequence ID" value="NZ_BQNJ01000001.1"/>
</dbReference>
<sequence>MKKSNFTALILGTVGIVFFALGMCMALVEEWGLFRKGIIAGVAGLIILLITVIVWRRMEGKSPVRLNAKTVGSVLAGVLGALLLGVGMCLCMVFDKMIPGVIIGLVGILALLMLIPMTKGIHG</sequence>
<evidence type="ECO:0000313" key="2">
    <source>
        <dbReference type="Proteomes" id="UP001055091"/>
    </source>
</evidence>
<dbReference type="EMBL" id="BQNJ01000001">
    <property type="protein sequence ID" value="GKH00483.1"/>
    <property type="molecule type" value="Genomic_DNA"/>
</dbReference>
<dbReference type="Proteomes" id="UP001055091">
    <property type="component" value="Unassembled WGS sequence"/>
</dbReference>
<gene>
    <name evidence="1" type="ORF">CE91St55_24640</name>
</gene>
<reference evidence="1" key="1">
    <citation type="submission" date="2022-01" db="EMBL/GenBank/DDBJ databases">
        <title>Novel bile acid biosynthetic pathways are enriched in the microbiome of centenarians.</title>
        <authorList>
            <person name="Sato Y."/>
            <person name="Atarashi K."/>
            <person name="Plichta R.D."/>
            <person name="Arai Y."/>
            <person name="Sasajima S."/>
            <person name="Kearney M.S."/>
            <person name="Suda W."/>
            <person name="Takeshita K."/>
            <person name="Sasaki T."/>
            <person name="Okamoto S."/>
            <person name="Skelly N.A."/>
            <person name="Okamura Y."/>
            <person name="Vlamakis H."/>
            <person name="Li Y."/>
            <person name="Tanoue T."/>
            <person name="Takei H."/>
            <person name="Nittono H."/>
            <person name="Narushima S."/>
            <person name="Irie J."/>
            <person name="Itoh H."/>
            <person name="Moriya K."/>
            <person name="Sugiura Y."/>
            <person name="Suematsu M."/>
            <person name="Moritoki N."/>
            <person name="Shibata S."/>
            <person name="Littman R.D."/>
            <person name="Fischbach A.M."/>
            <person name="Uwamino Y."/>
            <person name="Inoue T."/>
            <person name="Honda A."/>
            <person name="Hattori M."/>
            <person name="Murai T."/>
            <person name="Xavier J.R."/>
            <person name="Hirose N."/>
            <person name="Honda K."/>
        </authorList>
    </citation>
    <scope>NUCLEOTIDE SEQUENCE</scope>
    <source>
        <strain evidence="1">CE91-St55</strain>
    </source>
</reference>